<evidence type="ECO:0000313" key="1">
    <source>
        <dbReference type="EMBL" id="CCC47459.1"/>
    </source>
</evidence>
<proteinExistence type="predicted"/>
<dbReference type="VEuPathDB" id="TriTrypDB:TvY486_0401250"/>
<gene>
    <name evidence="1" type="ORF">TVY486_0401250</name>
</gene>
<dbReference type="OMA" id="RITGRYM"/>
<reference evidence="1" key="1">
    <citation type="journal article" date="2012" name="Proc. Natl. Acad. Sci. U.S.A.">
        <title>Antigenic diversity is generated by distinct evolutionary mechanisms in African trypanosome species.</title>
        <authorList>
            <person name="Jackson A.P."/>
            <person name="Berry A."/>
            <person name="Aslett M."/>
            <person name="Allison H.C."/>
            <person name="Burton P."/>
            <person name="Vavrova-Anderson J."/>
            <person name="Brown R."/>
            <person name="Browne H."/>
            <person name="Corton N."/>
            <person name="Hauser H."/>
            <person name="Gamble J."/>
            <person name="Gilderthorp R."/>
            <person name="Marcello L."/>
            <person name="McQuillan J."/>
            <person name="Otto T.D."/>
            <person name="Quail M.A."/>
            <person name="Sanders M.J."/>
            <person name="van Tonder A."/>
            <person name="Ginger M.L."/>
            <person name="Field M.C."/>
            <person name="Barry J.D."/>
            <person name="Hertz-Fowler C."/>
            <person name="Berriman M."/>
        </authorList>
    </citation>
    <scope>NUCLEOTIDE SEQUENCE</scope>
    <source>
        <strain evidence="1">Y486</strain>
    </source>
</reference>
<accession>G0TU25</accession>
<sequence>MDNSFSGLSFDGGFGRVSFSFRHSETRNDLIVGFREYQRQRQRRHLKKLFLGSGIGRAAKKTVQDATYLPQSIFNETCVVNGDVLDSEEFAAMQGIEKPSDNEGEHKRPARVEVPIAFTALFQNSPATLLQSFVGVEEEVHTLGDVRKQLDENMSIANASIARCCQPHTFDEILESIAISLTAVEKGDPECKVTLPIQDERDTPLCGAERVAEFAEERLSPVAVQLSGPIYVIEWMLQYTMTFINSIITESEEEAQLRLEMLAECVRFLGKINKFTAFYVAFEQVIDVYDAFSRMRQTVEFRVEEHLSSVETTLRSILDLKLPLRRKRLFRAKEGILQRVRQVFVLINEIDTVWAPTIRLQVTWKDDFLSRVLTRIYRNIAPAFLCASLGFLDEMLYTQMNVGKPAIVGGRSSSTRRTGKRDSCANTMQGARLSASISSGKTFMPRMIEEHCVHNTKDLHRIGFAFKGKLSKVVGLQLCMGSRYMLNECGSEYDEKWGFSMNEVIDPSEIMSRAQSAVSRFAETVRRRARLGSQKRVELISDERQ</sequence>
<protein>
    <submittedName>
        <fullName evidence="1">Uncharacterized protein</fullName>
    </submittedName>
</protein>
<dbReference type="AlphaFoldDB" id="G0TU25"/>
<dbReference type="EMBL" id="HE573020">
    <property type="protein sequence ID" value="CCC47459.1"/>
    <property type="molecule type" value="Genomic_DNA"/>
</dbReference>
<organism evidence="1">
    <name type="scientific">Trypanosoma vivax (strain Y486)</name>
    <dbReference type="NCBI Taxonomy" id="1055687"/>
    <lineage>
        <taxon>Eukaryota</taxon>
        <taxon>Discoba</taxon>
        <taxon>Euglenozoa</taxon>
        <taxon>Kinetoplastea</taxon>
        <taxon>Metakinetoplastina</taxon>
        <taxon>Trypanosomatida</taxon>
        <taxon>Trypanosomatidae</taxon>
        <taxon>Trypanosoma</taxon>
        <taxon>Duttonella</taxon>
    </lineage>
</organism>
<name>G0TU25_TRYVY</name>